<evidence type="ECO:0000256" key="6">
    <source>
        <dbReference type="SAM" id="MobiDB-lite"/>
    </source>
</evidence>
<keyword evidence="3 4" id="KW-0961">Cell wall biogenesis/degradation</keyword>
<dbReference type="SUPFAM" id="SSF50685">
    <property type="entry name" value="Barwin-like endoglucanases"/>
    <property type="match status" value="1"/>
</dbReference>
<dbReference type="SUPFAM" id="SSF110997">
    <property type="entry name" value="Sporulation related repeat"/>
    <property type="match status" value="1"/>
</dbReference>
<keyword evidence="4" id="KW-0449">Lipoprotein</keyword>
<dbReference type="EC" id="4.2.2.-" evidence="4"/>
<dbReference type="InterPro" id="IPR012997">
    <property type="entry name" value="RplA"/>
</dbReference>
<comment type="similarity">
    <text evidence="4 5">Belongs to the RlpA family.</text>
</comment>
<dbReference type="Pfam" id="PF05036">
    <property type="entry name" value="SPOR"/>
    <property type="match status" value="1"/>
</dbReference>
<dbReference type="GO" id="GO:0008932">
    <property type="term" value="F:lytic endotransglycosylase activity"/>
    <property type="evidence" value="ECO:0007669"/>
    <property type="project" value="UniProtKB-UniRule"/>
</dbReference>
<sequence>MRQASNRGYGRALIACLILVLLAACSSKRGGGYYKDDGPEANPPPNLHLVPDAVPKIEPLASGANKPYTVFGRSYTPDTSGKPYRVQGRASWYGKKFHGNSTSNGERYDMYAMTAAHPTLPIPSYVRVTRLENNKTVVLRVNDRGPFHSDRIIDLSYVAAYKLGMLGPGSTEVLVERIMPEQIRNWQPVPPRDDVAATSTTPVALAAPVMAEPMPLGPTSNVQLKPDGSPTAKPPEDVLKSTPPPAPLPRELPPIASSQNAVPRNATVVAPNAMFLQLGAFSDQAKAQSLAARVTEQLPAHVDAPVLIDRSANNLYRVRIGPFASRDAAIQALSPVGNATGTTPSLSLP</sequence>
<dbReference type="HAMAP" id="MF_02071">
    <property type="entry name" value="RlpA"/>
    <property type="match status" value="1"/>
</dbReference>
<reference evidence="8" key="1">
    <citation type="submission" date="2020-02" db="EMBL/GenBank/DDBJ databases">
        <authorList>
            <person name="Chen W.-M."/>
        </authorList>
    </citation>
    <scope>NUCLEOTIDE SEQUENCE</scope>
    <source>
        <strain evidence="8">NBD-18</strain>
    </source>
</reference>
<dbReference type="Gene3D" id="3.30.70.1070">
    <property type="entry name" value="Sporulation related repeat"/>
    <property type="match status" value="1"/>
</dbReference>
<dbReference type="RefSeq" id="WP_163651569.1">
    <property type="nucleotide sequence ID" value="NZ_JAAGRN010000002.1"/>
</dbReference>
<dbReference type="AlphaFoldDB" id="A0A6B2QWC5"/>
<evidence type="ECO:0000259" key="7">
    <source>
        <dbReference type="PROSITE" id="PS51724"/>
    </source>
</evidence>
<dbReference type="InterPro" id="IPR034718">
    <property type="entry name" value="RlpA"/>
</dbReference>
<evidence type="ECO:0000256" key="3">
    <source>
        <dbReference type="ARBA" id="ARBA00023316"/>
    </source>
</evidence>
<dbReference type="PANTHER" id="PTHR34183">
    <property type="entry name" value="ENDOLYTIC PEPTIDOGLYCAN TRANSGLYCOSYLASE RLPA"/>
    <property type="match status" value="1"/>
</dbReference>
<dbReference type="EMBL" id="JAAGRN010000002">
    <property type="protein sequence ID" value="NDY82253.1"/>
    <property type="molecule type" value="Genomic_DNA"/>
</dbReference>
<dbReference type="InterPro" id="IPR036680">
    <property type="entry name" value="SPOR-like_sf"/>
</dbReference>
<dbReference type="PROSITE" id="PS51724">
    <property type="entry name" value="SPOR"/>
    <property type="match status" value="1"/>
</dbReference>
<comment type="subcellular location">
    <subcellularLocation>
        <location evidence="4">Cell membrane</location>
        <topology evidence="4">Lipid-anchor</topology>
    </subcellularLocation>
</comment>
<keyword evidence="2 4" id="KW-0456">Lyase</keyword>
<evidence type="ECO:0000256" key="1">
    <source>
        <dbReference type="ARBA" id="ARBA00022729"/>
    </source>
</evidence>
<evidence type="ECO:0000256" key="4">
    <source>
        <dbReference type="HAMAP-Rule" id="MF_02071"/>
    </source>
</evidence>
<evidence type="ECO:0000313" key="8">
    <source>
        <dbReference type="EMBL" id="NDY82253.1"/>
    </source>
</evidence>
<proteinExistence type="inferred from homology"/>
<protein>
    <recommendedName>
        <fullName evidence="4">Endolytic peptidoglycan transglycosylase RlpA</fullName>
        <ecNumber evidence="4">4.2.2.-</ecNumber>
    </recommendedName>
</protein>
<feature type="compositionally biased region" description="Pro residues" evidence="6">
    <location>
        <begin position="242"/>
        <end position="252"/>
    </location>
</feature>
<dbReference type="GO" id="GO:0000270">
    <property type="term" value="P:peptidoglycan metabolic process"/>
    <property type="evidence" value="ECO:0007669"/>
    <property type="project" value="UniProtKB-UniRule"/>
</dbReference>
<accession>A0A6B2QWC5</accession>
<dbReference type="PANTHER" id="PTHR34183:SF1">
    <property type="entry name" value="ENDOLYTIC PEPTIDOGLYCAN TRANSGLYCOSYLASE RLPA"/>
    <property type="match status" value="1"/>
</dbReference>
<dbReference type="InterPro" id="IPR036908">
    <property type="entry name" value="RlpA-like_sf"/>
</dbReference>
<dbReference type="InterPro" id="IPR007730">
    <property type="entry name" value="SPOR-like_dom"/>
</dbReference>
<keyword evidence="1" id="KW-0732">Signal</keyword>
<dbReference type="Pfam" id="PF03330">
    <property type="entry name" value="DPBB_1"/>
    <property type="match status" value="1"/>
</dbReference>
<keyword evidence="4" id="KW-1003">Cell membrane</keyword>
<comment type="caution">
    <text evidence="8">The sequence shown here is derived from an EMBL/GenBank/DDBJ whole genome shotgun (WGS) entry which is preliminary data.</text>
</comment>
<dbReference type="GO" id="GO:0071555">
    <property type="term" value="P:cell wall organization"/>
    <property type="evidence" value="ECO:0007669"/>
    <property type="project" value="UniProtKB-KW"/>
</dbReference>
<gene>
    <name evidence="4" type="primary">rlpA</name>
    <name evidence="8" type="ORF">G3I67_03310</name>
</gene>
<dbReference type="FunFam" id="2.40.40.10:FF:000003">
    <property type="entry name" value="Endolytic peptidoglycan transglycosylase RlpA"/>
    <property type="match status" value="1"/>
</dbReference>
<dbReference type="Gene3D" id="2.40.40.10">
    <property type="entry name" value="RlpA-like domain"/>
    <property type="match status" value="1"/>
</dbReference>
<dbReference type="GO" id="GO:0042834">
    <property type="term" value="F:peptidoglycan binding"/>
    <property type="evidence" value="ECO:0007669"/>
    <property type="project" value="InterPro"/>
</dbReference>
<evidence type="ECO:0000256" key="5">
    <source>
        <dbReference type="RuleBase" id="RU003495"/>
    </source>
</evidence>
<dbReference type="CDD" id="cd22268">
    <property type="entry name" value="DPBB_RlpA-like"/>
    <property type="match status" value="1"/>
</dbReference>
<dbReference type="NCBIfam" id="TIGR00413">
    <property type="entry name" value="rlpA"/>
    <property type="match status" value="1"/>
</dbReference>
<feature type="domain" description="SPOR" evidence="7">
    <location>
        <begin position="268"/>
        <end position="349"/>
    </location>
</feature>
<organism evidence="8">
    <name type="scientific">Sheuella amnicola</name>
    <dbReference type="NCBI Taxonomy" id="2707330"/>
    <lineage>
        <taxon>Bacteria</taxon>
        <taxon>Pseudomonadati</taxon>
        <taxon>Pseudomonadota</taxon>
        <taxon>Betaproteobacteria</taxon>
        <taxon>Burkholderiales</taxon>
        <taxon>Alcaligenaceae</taxon>
        <taxon>Sheuella</taxon>
    </lineage>
</organism>
<comment type="function">
    <text evidence="4">Lytic transglycosylase with a strong preference for naked glycan strands that lack stem peptides.</text>
</comment>
<evidence type="ECO:0000256" key="2">
    <source>
        <dbReference type="ARBA" id="ARBA00023239"/>
    </source>
</evidence>
<dbReference type="GO" id="GO:0005886">
    <property type="term" value="C:plasma membrane"/>
    <property type="evidence" value="ECO:0007669"/>
    <property type="project" value="UniProtKB-SubCell"/>
</dbReference>
<keyword evidence="4" id="KW-0564">Palmitate</keyword>
<keyword evidence="4" id="KW-0472">Membrane</keyword>
<dbReference type="InterPro" id="IPR009009">
    <property type="entry name" value="RlpA-like_DPBB"/>
</dbReference>
<feature type="region of interest" description="Disordered" evidence="6">
    <location>
        <begin position="212"/>
        <end position="259"/>
    </location>
</feature>
<dbReference type="PROSITE" id="PS51257">
    <property type="entry name" value="PROKAR_LIPOPROTEIN"/>
    <property type="match status" value="1"/>
</dbReference>
<name>A0A6B2QWC5_9BURK</name>